<dbReference type="HOGENOM" id="CLU_049301_2_1_0"/>
<feature type="domain" description="UspA" evidence="2">
    <location>
        <begin position="141"/>
        <end position="263"/>
    </location>
</feature>
<evidence type="ECO:0000256" key="1">
    <source>
        <dbReference type="ARBA" id="ARBA00008791"/>
    </source>
</evidence>
<dbReference type="PRINTS" id="PR01438">
    <property type="entry name" value="UNVRSLSTRESS"/>
</dbReference>
<dbReference type="InterPro" id="IPR006016">
    <property type="entry name" value="UspA"/>
</dbReference>
<evidence type="ECO:0000313" key="4">
    <source>
        <dbReference type="Proteomes" id="UP000028481"/>
    </source>
</evidence>
<name>A0A075WVZ0_9BACT</name>
<dbReference type="PANTHER" id="PTHR46268:SF6">
    <property type="entry name" value="UNIVERSAL STRESS PROTEIN UP12"/>
    <property type="match status" value="1"/>
</dbReference>
<dbReference type="PaxDb" id="289377-HL41_08290"/>
<dbReference type="CDD" id="cd00293">
    <property type="entry name" value="USP-like"/>
    <property type="match status" value="2"/>
</dbReference>
<gene>
    <name evidence="3" type="ORF">HL41_08290</name>
</gene>
<keyword evidence="4" id="KW-1185">Reference proteome</keyword>
<dbReference type="SUPFAM" id="SSF52402">
    <property type="entry name" value="Adenine nucleotide alpha hydrolases-like"/>
    <property type="match status" value="2"/>
</dbReference>
<dbReference type="AlphaFoldDB" id="A0A075WVZ0"/>
<evidence type="ECO:0000313" key="3">
    <source>
        <dbReference type="EMBL" id="AIH04653.1"/>
    </source>
</evidence>
<reference evidence="3 4" key="1">
    <citation type="journal article" date="2015" name="Genome Announc.">
        <title>Genome Sequence of a Sulfate-Reducing Thermophilic Bacterium, Thermodesulfobacterium commune DSM 2178T (Phylum Thermodesulfobacteria).</title>
        <authorList>
            <person name="Bhatnagar S."/>
            <person name="Badger J.H."/>
            <person name="Madupu R."/>
            <person name="Khouri H.M."/>
            <person name="O'Connor E.M."/>
            <person name="Robb F.T."/>
            <person name="Ward N.L."/>
            <person name="Eisen J.A."/>
        </authorList>
    </citation>
    <scope>NUCLEOTIDE SEQUENCE [LARGE SCALE GENOMIC DNA]</scope>
    <source>
        <strain evidence="3 4">DSM 2178</strain>
    </source>
</reference>
<dbReference type="Pfam" id="PF00582">
    <property type="entry name" value="Usp"/>
    <property type="match status" value="2"/>
</dbReference>
<protein>
    <recommendedName>
        <fullName evidence="2">UspA domain-containing protein</fullName>
    </recommendedName>
</protein>
<dbReference type="STRING" id="289377.HL41_08290"/>
<dbReference type="eggNOG" id="COG0589">
    <property type="taxonomic scope" value="Bacteria"/>
</dbReference>
<sequence length="263" mass="28616">MEKILIATDGSQAAEKAAKLGVKWAKIFNSKLYGLSVAEVIPLGPELMEVYPKLIEILEKKAYEAVDFIKKEASQEGLTCETFVLSSSDPLEIILDKVQRLGISMLMMGRKHTLGRVSRSLIGKSPSPVTVVPAEASTTSEKILLATDGSVYSQKATSWAIDFCKKVGSTLFVISVAKTDNDVAFAEECINAAEEKAKNQGIKVEISLVKGEPFEKILEFSFQKETDLIIMGYKGKTGLEKILVGSVAERVVENSKAPVVLIK</sequence>
<dbReference type="InterPro" id="IPR014729">
    <property type="entry name" value="Rossmann-like_a/b/a_fold"/>
</dbReference>
<feature type="domain" description="UspA" evidence="2">
    <location>
        <begin position="2"/>
        <end position="133"/>
    </location>
</feature>
<dbReference type="EMBL" id="CP008796">
    <property type="protein sequence ID" value="AIH04653.1"/>
    <property type="molecule type" value="Genomic_DNA"/>
</dbReference>
<dbReference type="RefSeq" id="WP_038062389.1">
    <property type="nucleotide sequence ID" value="NZ_CP008796.1"/>
</dbReference>
<comment type="similarity">
    <text evidence="1">Belongs to the universal stress protein A family.</text>
</comment>
<dbReference type="PANTHER" id="PTHR46268">
    <property type="entry name" value="STRESS RESPONSE PROTEIN NHAX"/>
    <property type="match status" value="1"/>
</dbReference>
<dbReference type="InterPro" id="IPR006015">
    <property type="entry name" value="Universal_stress_UspA"/>
</dbReference>
<organism evidence="3 4">
    <name type="scientific">Thermodesulfobacterium commune DSM 2178</name>
    <dbReference type="NCBI Taxonomy" id="289377"/>
    <lineage>
        <taxon>Bacteria</taxon>
        <taxon>Pseudomonadati</taxon>
        <taxon>Thermodesulfobacteriota</taxon>
        <taxon>Thermodesulfobacteria</taxon>
        <taxon>Thermodesulfobacteriales</taxon>
        <taxon>Thermodesulfobacteriaceae</taxon>
        <taxon>Thermodesulfobacterium</taxon>
    </lineage>
</organism>
<accession>A0A075WVZ0</accession>
<evidence type="ECO:0000259" key="2">
    <source>
        <dbReference type="Pfam" id="PF00582"/>
    </source>
</evidence>
<dbReference type="OrthoDB" id="5564966at2"/>
<dbReference type="Proteomes" id="UP000028481">
    <property type="component" value="Chromosome"/>
</dbReference>
<dbReference type="KEGG" id="tcm:HL41_08290"/>
<dbReference type="Gene3D" id="3.40.50.620">
    <property type="entry name" value="HUPs"/>
    <property type="match status" value="2"/>
</dbReference>
<proteinExistence type="inferred from homology"/>